<dbReference type="AlphaFoldDB" id="A0A1I7XQX9"/>
<dbReference type="Proteomes" id="UP000095283">
    <property type="component" value="Unplaced"/>
</dbReference>
<sequence length="95" mass="10740">MVVEEMPPIFAHFATGFEDYEINRQCVEKERDRSVNLVEQNQEVVVIVEDCRASHRPTDGCFNTNHLDAQGMTGLILFNNTFSVFICDNSVNSVG</sequence>
<accession>A0A1I7XQX9</accession>
<reference evidence="2" key="1">
    <citation type="submission" date="2016-11" db="UniProtKB">
        <authorList>
            <consortium name="WormBaseParasite"/>
        </authorList>
    </citation>
    <scope>IDENTIFICATION</scope>
</reference>
<protein>
    <submittedName>
        <fullName evidence="2">ZP domain-containing protein</fullName>
    </submittedName>
</protein>
<organism evidence="1 2">
    <name type="scientific">Heterorhabditis bacteriophora</name>
    <name type="common">Entomopathogenic nematode worm</name>
    <dbReference type="NCBI Taxonomy" id="37862"/>
    <lineage>
        <taxon>Eukaryota</taxon>
        <taxon>Metazoa</taxon>
        <taxon>Ecdysozoa</taxon>
        <taxon>Nematoda</taxon>
        <taxon>Chromadorea</taxon>
        <taxon>Rhabditida</taxon>
        <taxon>Rhabditina</taxon>
        <taxon>Rhabditomorpha</taxon>
        <taxon>Strongyloidea</taxon>
        <taxon>Heterorhabditidae</taxon>
        <taxon>Heterorhabditis</taxon>
    </lineage>
</organism>
<evidence type="ECO:0000313" key="2">
    <source>
        <dbReference type="WBParaSite" id="Hba_19938"/>
    </source>
</evidence>
<proteinExistence type="predicted"/>
<dbReference type="WBParaSite" id="Hba_19938">
    <property type="protein sequence ID" value="Hba_19938"/>
    <property type="gene ID" value="Hba_19938"/>
</dbReference>
<keyword evidence="1" id="KW-1185">Reference proteome</keyword>
<evidence type="ECO:0000313" key="1">
    <source>
        <dbReference type="Proteomes" id="UP000095283"/>
    </source>
</evidence>
<name>A0A1I7XQX9_HETBA</name>